<reference evidence="2 3" key="1">
    <citation type="submission" date="2016-12" db="EMBL/GenBank/DDBJ databases">
        <title>The genomes of Aspergillus section Nigri reveals drivers in fungal speciation.</title>
        <authorList>
            <consortium name="DOE Joint Genome Institute"/>
            <person name="Vesth T.C."/>
            <person name="Nybo J."/>
            <person name="Theobald S."/>
            <person name="Brandl J."/>
            <person name="Frisvad J.C."/>
            <person name="Nielsen K.F."/>
            <person name="Lyhne E.K."/>
            <person name="Kogle M.E."/>
            <person name="Kuo A."/>
            <person name="Riley R."/>
            <person name="Clum A."/>
            <person name="Nolan M."/>
            <person name="Lipzen A."/>
            <person name="Salamov A."/>
            <person name="Henrissat B."/>
            <person name="Wiebenga A."/>
            <person name="De Vries R.P."/>
            <person name="Grigoriev I.V."/>
            <person name="Mortensen U.H."/>
            <person name="Andersen M.R."/>
            <person name="Baker S.E."/>
        </authorList>
    </citation>
    <scope>NUCLEOTIDE SEQUENCE [LARGE SCALE GENOMIC DNA]</scope>
    <source>
        <strain evidence="2 3">CBS 115572</strain>
    </source>
</reference>
<accession>A0A317XH69</accession>
<comment type="caution">
    <text evidence="2">The sequence shown here is derived from an EMBL/GenBank/DDBJ whole genome shotgun (WGS) entry which is preliminary data.</text>
</comment>
<dbReference type="GeneID" id="37118280"/>
<keyword evidence="3" id="KW-1185">Reference proteome</keyword>
<name>A0A317XH69_9EURO</name>
<dbReference type="EMBL" id="MSFK01000001">
    <property type="protein sequence ID" value="PWY96440.1"/>
    <property type="molecule type" value="Genomic_DNA"/>
</dbReference>
<keyword evidence="1" id="KW-0175">Coiled coil</keyword>
<dbReference type="OrthoDB" id="4496774at2759"/>
<sequence length="230" mass="26231">MAPKSPLFDRILNLLETGLDTTGAWKLAQRIRRIQQNRQGLLTAKEIEAITILLTNDFSRRMNAQYEGMFMERRATILKQLDHIVGGNVADNLEKELIAVELNLKELERYIGAVEKTYQSMLKEEGDKPFGRAIKAHWKRKNWQLSKRLRDDCAKRGGCCARGCGCCEKQRSELRPGVVGHCTFACACCEQARGEEVENYEVLDVCENYEILAKGNRRADSIMKAYVWGV</sequence>
<organism evidence="2 3">
    <name type="scientific">Aspergillus sclerotioniger CBS 115572</name>
    <dbReference type="NCBI Taxonomy" id="1450535"/>
    <lineage>
        <taxon>Eukaryota</taxon>
        <taxon>Fungi</taxon>
        <taxon>Dikarya</taxon>
        <taxon>Ascomycota</taxon>
        <taxon>Pezizomycotina</taxon>
        <taxon>Eurotiomycetes</taxon>
        <taxon>Eurotiomycetidae</taxon>
        <taxon>Eurotiales</taxon>
        <taxon>Aspergillaceae</taxon>
        <taxon>Aspergillus</taxon>
        <taxon>Aspergillus subgen. Circumdati</taxon>
    </lineage>
</organism>
<dbReference type="RefSeq" id="XP_025473201.1">
    <property type="nucleotide sequence ID" value="XM_025616137.1"/>
</dbReference>
<dbReference type="AlphaFoldDB" id="A0A317XH69"/>
<evidence type="ECO:0000256" key="1">
    <source>
        <dbReference type="SAM" id="Coils"/>
    </source>
</evidence>
<evidence type="ECO:0000313" key="3">
    <source>
        <dbReference type="Proteomes" id="UP000246702"/>
    </source>
</evidence>
<proteinExistence type="predicted"/>
<gene>
    <name evidence="2" type="ORF">BO94DRAFT_592154</name>
</gene>
<dbReference type="STRING" id="1450535.A0A317XH69"/>
<dbReference type="Proteomes" id="UP000246702">
    <property type="component" value="Unassembled WGS sequence"/>
</dbReference>
<feature type="coiled-coil region" evidence="1">
    <location>
        <begin position="90"/>
        <end position="124"/>
    </location>
</feature>
<evidence type="ECO:0000313" key="2">
    <source>
        <dbReference type="EMBL" id="PWY96440.1"/>
    </source>
</evidence>
<protein>
    <submittedName>
        <fullName evidence="2">Uncharacterized protein</fullName>
    </submittedName>
</protein>